<name>A0AAV5WJC2_9BILA</name>
<comment type="caution">
    <text evidence="1">The sequence shown here is derived from an EMBL/GenBank/DDBJ whole genome shotgun (WGS) entry which is preliminary data.</text>
</comment>
<evidence type="ECO:0000313" key="1">
    <source>
        <dbReference type="EMBL" id="GMT29982.1"/>
    </source>
</evidence>
<protein>
    <submittedName>
        <fullName evidence="1">Uncharacterized protein</fullName>
    </submittedName>
</protein>
<accession>A0AAV5WJC2</accession>
<dbReference type="AlphaFoldDB" id="A0AAV5WJC2"/>
<sequence>LLRDMKLRSLHLQNDIGMPEHRLRVIDRIHLSPSSSLINDHPCFNRDAVILDESLLRINQIVPCDKIAASAGRICRVELVLALKVYFVLLGILVDDNEVEGGFGAPRW</sequence>
<proteinExistence type="predicted"/>
<organism evidence="1 2">
    <name type="scientific">Pristionchus fissidentatus</name>
    <dbReference type="NCBI Taxonomy" id="1538716"/>
    <lineage>
        <taxon>Eukaryota</taxon>
        <taxon>Metazoa</taxon>
        <taxon>Ecdysozoa</taxon>
        <taxon>Nematoda</taxon>
        <taxon>Chromadorea</taxon>
        <taxon>Rhabditida</taxon>
        <taxon>Rhabditina</taxon>
        <taxon>Diplogasteromorpha</taxon>
        <taxon>Diplogasteroidea</taxon>
        <taxon>Neodiplogasteridae</taxon>
        <taxon>Pristionchus</taxon>
    </lineage>
</organism>
<gene>
    <name evidence="1" type="ORF">PFISCL1PPCAC_21279</name>
</gene>
<evidence type="ECO:0000313" key="2">
    <source>
        <dbReference type="Proteomes" id="UP001432322"/>
    </source>
</evidence>
<dbReference type="Proteomes" id="UP001432322">
    <property type="component" value="Unassembled WGS sequence"/>
</dbReference>
<feature type="non-terminal residue" evidence="1">
    <location>
        <position position="1"/>
    </location>
</feature>
<reference evidence="1" key="1">
    <citation type="submission" date="2023-10" db="EMBL/GenBank/DDBJ databases">
        <title>Genome assembly of Pristionchus species.</title>
        <authorList>
            <person name="Yoshida K."/>
            <person name="Sommer R.J."/>
        </authorList>
    </citation>
    <scope>NUCLEOTIDE SEQUENCE</scope>
    <source>
        <strain evidence="1">RS5133</strain>
    </source>
</reference>
<dbReference type="EMBL" id="BTSY01000005">
    <property type="protein sequence ID" value="GMT29982.1"/>
    <property type="molecule type" value="Genomic_DNA"/>
</dbReference>
<keyword evidence="2" id="KW-1185">Reference proteome</keyword>